<comment type="caution">
    <text evidence="5">The sequence shown here is derived from an EMBL/GenBank/DDBJ whole genome shotgun (WGS) entry which is preliminary data.</text>
</comment>
<dbReference type="OrthoDB" id="9760950at2"/>
<dbReference type="Gene3D" id="3.40.50.300">
    <property type="entry name" value="P-loop containing nucleotide triphosphate hydrolases"/>
    <property type="match status" value="3"/>
</dbReference>
<protein>
    <recommendedName>
        <fullName evidence="4">ABC transporter domain-containing protein</fullName>
    </recommendedName>
</protein>
<dbReference type="SUPFAM" id="SSF52540">
    <property type="entry name" value="P-loop containing nucleoside triphosphate hydrolases"/>
    <property type="match status" value="2"/>
</dbReference>
<dbReference type="STRING" id="1218493.JF76_18510"/>
<reference evidence="5 6" key="1">
    <citation type="submission" date="2014-12" db="EMBL/GenBank/DDBJ databases">
        <title>Comparative genomics of the lactic acid bacteria isolated from the honey bee gut.</title>
        <authorList>
            <person name="Ellegaard K.M."/>
            <person name="Tamarit D."/>
            <person name="Javelind E."/>
            <person name="Olofsson T."/>
            <person name="Andersson S.G."/>
            <person name="Vasquez A."/>
        </authorList>
    </citation>
    <scope>NUCLEOTIDE SEQUENCE [LARGE SCALE GENOMIC DNA]</scope>
    <source>
        <strain evidence="5 6">Biut2</strain>
    </source>
</reference>
<keyword evidence="1" id="KW-0677">Repeat</keyword>
<dbReference type="InterPro" id="IPR027417">
    <property type="entry name" value="P-loop_NTPase"/>
</dbReference>
<dbReference type="Proteomes" id="UP000033533">
    <property type="component" value="Unassembled WGS sequence"/>
</dbReference>
<dbReference type="PATRIC" id="fig|1218493.3.peg.1940"/>
<evidence type="ECO:0000313" key="6">
    <source>
        <dbReference type="Proteomes" id="UP000033533"/>
    </source>
</evidence>
<dbReference type="PANTHER" id="PTHR19211">
    <property type="entry name" value="ATP-BINDING TRANSPORT PROTEIN-RELATED"/>
    <property type="match status" value="1"/>
</dbReference>
<evidence type="ECO:0000313" key="5">
    <source>
        <dbReference type="EMBL" id="KJY54142.1"/>
    </source>
</evidence>
<dbReference type="SMART" id="SM00382">
    <property type="entry name" value="AAA"/>
    <property type="match status" value="2"/>
</dbReference>
<evidence type="ECO:0000256" key="3">
    <source>
        <dbReference type="ARBA" id="ARBA00022840"/>
    </source>
</evidence>
<dbReference type="PROSITE" id="PS00211">
    <property type="entry name" value="ABC_TRANSPORTER_1"/>
    <property type="match status" value="1"/>
</dbReference>
<dbReference type="AlphaFoldDB" id="A0A0F4L5M0"/>
<dbReference type="InterPro" id="IPR017871">
    <property type="entry name" value="ABC_transporter-like_CS"/>
</dbReference>
<sequence>MEYIKITNLRVDYQGEVLFQAPHLNVQDRQIVGLIGDNGVGKTTLVNIIAEKPIIFGIEGQVKRNCHTILVPQILNNSEQSGGEKEKAAIIQALLQLNQTQNSLLILDEPTSNLDIEQQKWLIKVLNGLKQPLLVISHDQVFLSKLVNVIWQIKNQQVYEFKGTYDEYQQFLRAQEKRQNTQYFQKQVEIKRLKKNQQKFETRAKKSTKKKKNISWSDWKIKDSSGLEKSLFRKSTLLKRRIAKAETTLEKPQVHHPITLGNIENMNLELSQKSSIVRFKTQDVAVHKKQLFSITKELKIKGKEKIALTGKNGAGKSVFLAKLFHKELAVWLNPQLKMGYFKQNMAQETEETATVKEVIYKNSIFNKTTTMQLLGDLHLQRSLDNRVSALSGGQLVCYKLAKVLLGEHNLLVLDEPDNFLDISSINALEEFLRNYPFAVIVVSHDQNLLKNLNFTSWKIKNHKLITPSDFSSKENAKIANQISLLQFKLDQLISDPNASFNDIENISREINRISKKN</sequence>
<name>A0A0F4L5M0_9LACO</name>
<evidence type="ECO:0000256" key="2">
    <source>
        <dbReference type="ARBA" id="ARBA00022741"/>
    </source>
</evidence>
<keyword evidence="2" id="KW-0547">Nucleotide-binding</keyword>
<dbReference type="CDD" id="cd03221">
    <property type="entry name" value="ABCF_EF-3"/>
    <property type="match status" value="1"/>
</dbReference>
<accession>A0A0F4L5M0</accession>
<dbReference type="InterPro" id="IPR050611">
    <property type="entry name" value="ABCF"/>
</dbReference>
<keyword evidence="3" id="KW-0067">ATP-binding</keyword>
<feature type="domain" description="ABC transporter" evidence="4">
    <location>
        <begin position="277"/>
        <end position="486"/>
    </location>
</feature>
<evidence type="ECO:0000259" key="4">
    <source>
        <dbReference type="PROSITE" id="PS50893"/>
    </source>
</evidence>
<dbReference type="InterPro" id="IPR003593">
    <property type="entry name" value="AAA+_ATPase"/>
</dbReference>
<proteinExistence type="predicted"/>
<dbReference type="HOGENOM" id="CLU_000604_36_0_9"/>
<dbReference type="RefSeq" id="WP_045928797.1">
    <property type="nucleotide sequence ID" value="NZ_JBHSZS010000027.1"/>
</dbReference>
<dbReference type="PANTHER" id="PTHR19211:SF100">
    <property type="entry name" value="RIBOSOME PROTECTION PROTEIN VMLR"/>
    <property type="match status" value="1"/>
</dbReference>
<organism evidence="5 6">
    <name type="scientific">Lactobacillus kullabergensis</name>
    <dbReference type="NCBI Taxonomy" id="1218493"/>
    <lineage>
        <taxon>Bacteria</taxon>
        <taxon>Bacillati</taxon>
        <taxon>Bacillota</taxon>
        <taxon>Bacilli</taxon>
        <taxon>Lactobacillales</taxon>
        <taxon>Lactobacillaceae</taxon>
        <taxon>Lactobacillus</taxon>
    </lineage>
</organism>
<dbReference type="PROSITE" id="PS50893">
    <property type="entry name" value="ABC_TRANSPORTER_2"/>
    <property type="match status" value="1"/>
</dbReference>
<dbReference type="InterPro" id="IPR003439">
    <property type="entry name" value="ABC_transporter-like_ATP-bd"/>
</dbReference>
<evidence type="ECO:0000256" key="1">
    <source>
        <dbReference type="ARBA" id="ARBA00022737"/>
    </source>
</evidence>
<dbReference type="GO" id="GO:0016887">
    <property type="term" value="F:ATP hydrolysis activity"/>
    <property type="evidence" value="ECO:0007669"/>
    <property type="project" value="InterPro"/>
</dbReference>
<dbReference type="EMBL" id="JXBY01000029">
    <property type="protein sequence ID" value="KJY54142.1"/>
    <property type="molecule type" value="Genomic_DNA"/>
</dbReference>
<gene>
    <name evidence="5" type="ORF">JF76_18510</name>
</gene>
<dbReference type="Pfam" id="PF00005">
    <property type="entry name" value="ABC_tran"/>
    <property type="match status" value="2"/>
</dbReference>
<dbReference type="GO" id="GO:0005524">
    <property type="term" value="F:ATP binding"/>
    <property type="evidence" value="ECO:0007669"/>
    <property type="project" value="UniProtKB-KW"/>
</dbReference>